<evidence type="ECO:0000313" key="5">
    <source>
        <dbReference type="Proteomes" id="UP001500804"/>
    </source>
</evidence>
<feature type="chain" id="PRO_5047398877" description="Excalibur calcium-binding domain-containing protein" evidence="2">
    <location>
        <begin position="31"/>
        <end position="179"/>
    </location>
</feature>
<evidence type="ECO:0000313" key="4">
    <source>
        <dbReference type="EMBL" id="GAA5126105.1"/>
    </source>
</evidence>
<dbReference type="EMBL" id="BAABJO010000015">
    <property type="protein sequence ID" value="GAA5126105.1"/>
    <property type="molecule type" value="Genomic_DNA"/>
</dbReference>
<dbReference type="Proteomes" id="UP001500804">
    <property type="component" value="Unassembled WGS sequence"/>
</dbReference>
<feature type="compositionally biased region" description="Basic and acidic residues" evidence="1">
    <location>
        <begin position="50"/>
        <end position="61"/>
    </location>
</feature>
<accession>A0ABP9NLJ6</accession>
<protein>
    <recommendedName>
        <fullName evidence="3">Excalibur calcium-binding domain-containing protein</fullName>
    </recommendedName>
</protein>
<feature type="compositionally biased region" description="Low complexity" evidence="1">
    <location>
        <begin position="122"/>
        <end position="135"/>
    </location>
</feature>
<evidence type="ECO:0000256" key="2">
    <source>
        <dbReference type="SAM" id="SignalP"/>
    </source>
</evidence>
<evidence type="ECO:0000256" key="1">
    <source>
        <dbReference type="SAM" id="MobiDB-lite"/>
    </source>
</evidence>
<feature type="compositionally biased region" description="Acidic residues" evidence="1">
    <location>
        <begin position="101"/>
        <end position="119"/>
    </location>
</feature>
<feature type="domain" description="Excalibur calcium-binding" evidence="3">
    <location>
        <begin position="116"/>
        <end position="153"/>
    </location>
</feature>
<proteinExistence type="predicted"/>
<dbReference type="RefSeq" id="WP_345606878.1">
    <property type="nucleotide sequence ID" value="NZ_BAABJO010000015.1"/>
</dbReference>
<organism evidence="4 5">
    <name type="scientific">Pseudonocardia adelaidensis</name>
    <dbReference type="NCBI Taxonomy" id="648754"/>
    <lineage>
        <taxon>Bacteria</taxon>
        <taxon>Bacillati</taxon>
        <taxon>Actinomycetota</taxon>
        <taxon>Actinomycetes</taxon>
        <taxon>Pseudonocardiales</taxon>
        <taxon>Pseudonocardiaceae</taxon>
        <taxon>Pseudonocardia</taxon>
    </lineage>
</organism>
<name>A0ABP9NLJ6_9PSEU</name>
<keyword evidence="2" id="KW-0732">Signal</keyword>
<dbReference type="SMART" id="SM00894">
    <property type="entry name" value="Excalibur"/>
    <property type="match status" value="1"/>
</dbReference>
<feature type="signal peptide" evidence="2">
    <location>
        <begin position="1"/>
        <end position="30"/>
    </location>
</feature>
<comment type="caution">
    <text evidence="4">The sequence shown here is derived from an EMBL/GenBank/DDBJ whole genome shotgun (WGS) entry which is preliminary data.</text>
</comment>
<sequence>MSVPRRTRLSLIAAAASGTLVAVMTGTALAADDLDCSDFDFQEEAQAVLDADRSDPHRLDGGVDGAADGVACESLPGRGAGSDADDSAHADGAPVTTPASEPDEDADDEDADGGDEDRDCADFATQAAAQAALTARDGDREPLDRDDDGVACEEHFGTEGRQVAVYPRGGVATGGAAHP</sequence>
<evidence type="ECO:0000259" key="3">
    <source>
        <dbReference type="SMART" id="SM00894"/>
    </source>
</evidence>
<keyword evidence="5" id="KW-1185">Reference proteome</keyword>
<gene>
    <name evidence="4" type="ORF">GCM10023320_41430</name>
</gene>
<feature type="region of interest" description="Disordered" evidence="1">
    <location>
        <begin position="50"/>
        <end position="151"/>
    </location>
</feature>
<dbReference type="InterPro" id="IPR008613">
    <property type="entry name" value="Excalibur_Ca-bd_domain"/>
</dbReference>
<reference evidence="5" key="1">
    <citation type="journal article" date="2019" name="Int. J. Syst. Evol. Microbiol.">
        <title>The Global Catalogue of Microorganisms (GCM) 10K type strain sequencing project: providing services to taxonomists for standard genome sequencing and annotation.</title>
        <authorList>
            <consortium name="The Broad Institute Genomics Platform"/>
            <consortium name="The Broad Institute Genome Sequencing Center for Infectious Disease"/>
            <person name="Wu L."/>
            <person name="Ma J."/>
        </authorList>
    </citation>
    <scope>NUCLEOTIDE SEQUENCE [LARGE SCALE GENOMIC DNA]</scope>
    <source>
        <strain evidence="5">JCM 18302</strain>
    </source>
</reference>